<dbReference type="Pfam" id="PF21365">
    <property type="entry name" value="Glyco_hydro_31_3rd"/>
    <property type="match status" value="1"/>
</dbReference>
<feature type="domain" description="DUF5110" evidence="1">
    <location>
        <begin position="118"/>
        <end position="186"/>
    </location>
</feature>
<dbReference type="Proteomes" id="UP000569092">
    <property type="component" value="Unassembled WGS sequence"/>
</dbReference>
<dbReference type="AlphaFoldDB" id="A0A7W8N6T6"/>
<dbReference type="InterPro" id="IPR051816">
    <property type="entry name" value="Glycosyl_Hydrolase_31"/>
</dbReference>
<protein>
    <submittedName>
        <fullName evidence="3">Alpha-glucosidase (Family GH31 glycosyl hydrolase)</fullName>
    </submittedName>
</protein>
<evidence type="ECO:0000313" key="3">
    <source>
        <dbReference type="EMBL" id="MBB5345961.1"/>
    </source>
</evidence>
<organism evidence="3 4">
    <name type="scientific">Tunturiibacter lichenicola</name>
    <dbReference type="NCBI Taxonomy" id="2051959"/>
    <lineage>
        <taxon>Bacteria</taxon>
        <taxon>Pseudomonadati</taxon>
        <taxon>Acidobacteriota</taxon>
        <taxon>Terriglobia</taxon>
        <taxon>Terriglobales</taxon>
        <taxon>Acidobacteriaceae</taxon>
        <taxon>Tunturiibacter</taxon>
    </lineage>
</organism>
<dbReference type="EMBL" id="JACHDZ010000008">
    <property type="protein sequence ID" value="MBB5345961.1"/>
    <property type="molecule type" value="Genomic_DNA"/>
</dbReference>
<dbReference type="Gene3D" id="3.20.20.80">
    <property type="entry name" value="Glycosidases"/>
    <property type="match status" value="1"/>
</dbReference>
<comment type="caution">
    <text evidence="3">The sequence shown here is derived from an EMBL/GenBank/DDBJ whole genome shotgun (WGS) entry which is preliminary data.</text>
</comment>
<dbReference type="Gene3D" id="2.60.40.1180">
    <property type="entry name" value="Golgi alpha-mannosidase II"/>
    <property type="match status" value="2"/>
</dbReference>
<evidence type="ECO:0000313" key="4">
    <source>
        <dbReference type="Proteomes" id="UP000569092"/>
    </source>
</evidence>
<evidence type="ECO:0000259" key="2">
    <source>
        <dbReference type="Pfam" id="PF21365"/>
    </source>
</evidence>
<dbReference type="InterPro" id="IPR048395">
    <property type="entry name" value="Glyco_hydro_31_C"/>
</dbReference>
<dbReference type="Pfam" id="PF17137">
    <property type="entry name" value="DUF5110"/>
    <property type="match status" value="1"/>
</dbReference>
<proteinExistence type="predicted"/>
<gene>
    <name evidence="3" type="ORF">HDF10_003968</name>
</gene>
<name>A0A7W8N6T6_9BACT</name>
<accession>A0A7W8N6T6</accession>
<dbReference type="InterPro" id="IPR013780">
    <property type="entry name" value="Glyco_hydro_b"/>
</dbReference>
<dbReference type="PANTHER" id="PTHR43863:SF2">
    <property type="entry name" value="MALTASE-GLUCOAMYLASE"/>
    <property type="match status" value="1"/>
</dbReference>
<evidence type="ECO:0000259" key="1">
    <source>
        <dbReference type="Pfam" id="PF17137"/>
    </source>
</evidence>
<feature type="domain" description="Glycosyl hydrolase family 31 C-terminal" evidence="2">
    <location>
        <begin position="17"/>
        <end position="102"/>
    </location>
</feature>
<reference evidence="3 4" key="1">
    <citation type="submission" date="2020-08" db="EMBL/GenBank/DDBJ databases">
        <title>Genomic Encyclopedia of Type Strains, Phase IV (KMG-V): Genome sequencing to study the core and pangenomes of soil and plant-associated prokaryotes.</title>
        <authorList>
            <person name="Whitman W."/>
        </authorList>
    </citation>
    <scope>NUCLEOTIDE SEQUENCE [LARGE SCALE GENOMIC DNA]</scope>
    <source>
        <strain evidence="3 4">M8US30</strain>
    </source>
</reference>
<dbReference type="InterPro" id="IPR033403">
    <property type="entry name" value="DUF5110"/>
</dbReference>
<keyword evidence="3" id="KW-0378">Hydrolase</keyword>
<dbReference type="PANTHER" id="PTHR43863">
    <property type="entry name" value="HYDROLASE, PUTATIVE (AFU_ORTHOLOGUE AFUA_1G03140)-RELATED"/>
    <property type="match status" value="1"/>
</dbReference>
<dbReference type="SUPFAM" id="SSF51011">
    <property type="entry name" value="Glycosyl hydrolase domain"/>
    <property type="match status" value="1"/>
</dbReference>
<sequence>MPYIYSLAWKVTSENYTIQRPLVMDWRTEPNTWNLGDEFMFGPAILVNPVLKADVTKRNVYLPAAPAWYDFWTGKSLKGSQDVEADAPLERMPLFVRAGSIVPMGPQIEYAAQDPGGPIELRIYRGADGKFDLYEDAGDGYEYEKDEHAVIPIRWDDHTGTLTIGAREGSFPGIVEHRRFRVVLVADGRGVGVDVTDAANAEISYDGKEVPATIK</sequence>
<dbReference type="GO" id="GO:0016787">
    <property type="term" value="F:hydrolase activity"/>
    <property type="evidence" value="ECO:0007669"/>
    <property type="project" value="UniProtKB-KW"/>
</dbReference>